<dbReference type="PANTHER" id="PTHR43377">
    <property type="entry name" value="BILIVERDIN REDUCTASE A"/>
    <property type="match status" value="1"/>
</dbReference>
<feature type="domain" description="GFO/IDH/MocA-like oxidoreductase" evidence="2">
    <location>
        <begin position="180"/>
        <end position="316"/>
    </location>
</feature>
<proteinExistence type="predicted"/>
<dbReference type="InterPro" id="IPR051450">
    <property type="entry name" value="Gfo/Idh/MocA_Oxidoreductases"/>
</dbReference>
<dbReference type="InterPro" id="IPR036291">
    <property type="entry name" value="NAD(P)-bd_dom_sf"/>
</dbReference>
<dbReference type="InterPro" id="IPR000683">
    <property type="entry name" value="Gfo/Idh/MocA-like_OxRdtase_N"/>
</dbReference>
<dbReference type="Pfam" id="PF22725">
    <property type="entry name" value="GFO_IDH_MocA_C3"/>
    <property type="match status" value="1"/>
</dbReference>
<dbReference type="InterPro" id="IPR055170">
    <property type="entry name" value="GFO_IDH_MocA-like_dom"/>
</dbReference>
<dbReference type="Proteomes" id="UP000269591">
    <property type="component" value="Unassembled WGS sequence"/>
</dbReference>
<keyword evidence="4" id="KW-1185">Reference proteome</keyword>
<evidence type="ECO:0000259" key="1">
    <source>
        <dbReference type="Pfam" id="PF01408"/>
    </source>
</evidence>
<protein>
    <recommendedName>
        <fullName evidence="5">Gfo/Idh/MocA family oxidoreductase</fullName>
    </recommendedName>
</protein>
<gene>
    <name evidence="3" type="ORF">DMP06_10650</name>
</gene>
<reference evidence="4" key="1">
    <citation type="submission" date="2018-05" db="EMBL/GenBank/DDBJ databases">
        <title>Genome Sequencing of selected type strains of the family Eggerthellaceae.</title>
        <authorList>
            <person name="Danylec N."/>
            <person name="Stoll D.A."/>
            <person name="Doetsch A."/>
            <person name="Huch M."/>
        </authorList>
    </citation>
    <scope>NUCLEOTIDE SEQUENCE [LARGE SCALE GENOMIC DNA]</scope>
    <source>
        <strain evidence="4">DSM 24851</strain>
    </source>
</reference>
<dbReference type="AlphaFoldDB" id="A0A3N0ARY5"/>
<evidence type="ECO:0000313" key="4">
    <source>
        <dbReference type="Proteomes" id="UP000269591"/>
    </source>
</evidence>
<comment type="caution">
    <text evidence="3">The sequence shown here is derived from an EMBL/GenBank/DDBJ whole genome shotgun (WGS) entry which is preliminary data.</text>
</comment>
<dbReference type="Gene3D" id="3.40.50.720">
    <property type="entry name" value="NAD(P)-binding Rossmann-like Domain"/>
    <property type="match status" value="1"/>
</dbReference>
<evidence type="ECO:0000313" key="3">
    <source>
        <dbReference type="EMBL" id="RNL37585.1"/>
    </source>
</evidence>
<evidence type="ECO:0000259" key="2">
    <source>
        <dbReference type="Pfam" id="PF22725"/>
    </source>
</evidence>
<dbReference type="Gene3D" id="3.30.360.10">
    <property type="entry name" value="Dihydrodipicolinate Reductase, domain 2"/>
    <property type="match status" value="1"/>
</dbReference>
<organism evidence="3 4">
    <name type="scientific">Slackia equolifaciens</name>
    <dbReference type="NCBI Taxonomy" id="498718"/>
    <lineage>
        <taxon>Bacteria</taxon>
        <taxon>Bacillati</taxon>
        <taxon>Actinomycetota</taxon>
        <taxon>Coriobacteriia</taxon>
        <taxon>Eggerthellales</taxon>
        <taxon>Eggerthellaceae</taxon>
        <taxon>Slackia</taxon>
    </lineage>
</organism>
<evidence type="ECO:0008006" key="5">
    <source>
        <dbReference type="Google" id="ProtNLM"/>
    </source>
</evidence>
<dbReference type="PANTHER" id="PTHR43377:SF1">
    <property type="entry name" value="BILIVERDIN REDUCTASE A"/>
    <property type="match status" value="1"/>
</dbReference>
<sequence length="397" mass="44312">MDLGSVSPDNQISDCAGSAARFMSTGLRAMMLQMWALRMGRRRRMRRESAMSKVRLAVLGMNHGQKIARGAVEHPEVELVAVAGFGENDKRIAEELGVPIYEDYTLLLKQEELDALYVALPNRLHLPATELAIQAGIKFLLLEKPVADTVEEAERIIELCDEAGVTLLIGHHRRSSSKYLFLRDLLDSGRLGDVVGLQSTFAIAKSRDYFDVEWRVVKGGGPLLINAVHDFDDLNYMMGVRPTRVYAATRNTIRGNEVEDSVSVLIEYENGATATYFISDGTPGPWNYDLAACENAFWCHCPGENSLHVFGTKGSFGFPNMDLYYYEDDHFGWTEPLIHEHFNVEKNDPMLSELDHFIDLCKGRETAPRCTGENGLDTLKVVCAIFKSAETGLPVDL</sequence>
<feature type="domain" description="Gfo/Idh/MocA-like oxidoreductase N-terminal" evidence="1">
    <location>
        <begin position="55"/>
        <end position="171"/>
    </location>
</feature>
<accession>A0A3N0ARY5</accession>
<name>A0A3N0ARY5_9ACTN</name>
<dbReference type="EMBL" id="QIBX01000025">
    <property type="protein sequence ID" value="RNL37585.1"/>
    <property type="molecule type" value="Genomic_DNA"/>
</dbReference>
<dbReference type="SUPFAM" id="SSF55347">
    <property type="entry name" value="Glyceraldehyde-3-phosphate dehydrogenase-like, C-terminal domain"/>
    <property type="match status" value="1"/>
</dbReference>
<dbReference type="SUPFAM" id="SSF51735">
    <property type="entry name" value="NAD(P)-binding Rossmann-fold domains"/>
    <property type="match status" value="1"/>
</dbReference>
<dbReference type="Pfam" id="PF01408">
    <property type="entry name" value="GFO_IDH_MocA"/>
    <property type="match status" value="1"/>
</dbReference>
<dbReference type="GO" id="GO:0000166">
    <property type="term" value="F:nucleotide binding"/>
    <property type="evidence" value="ECO:0007669"/>
    <property type="project" value="InterPro"/>
</dbReference>